<evidence type="ECO:0000256" key="5">
    <source>
        <dbReference type="SAM" id="SignalP"/>
    </source>
</evidence>
<evidence type="ECO:0000313" key="7">
    <source>
        <dbReference type="EMBL" id="GFH85168.1"/>
    </source>
</evidence>
<keyword evidence="1" id="KW-0813">Transport</keyword>
<dbReference type="GO" id="GO:0045454">
    <property type="term" value="P:cell redox homeostasis"/>
    <property type="evidence" value="ECO:0007669"/>
    <property type="project" value="TreeGrafter"/>
</dbReference>
<evidence type="ECO:0000256" key="4">
    <source>
        <dbReference type="ARBA" id="ARBA00023284"/>
    </source>
</evidence>
<dbReference type="AlphaFoldDB" id="A0A3L7Z524"/>
<dbReference type="Pfam" id="PF00085">
    <property type="entry name" value="Thioredoxin"/>
    <property type="match status" value="1"/>
</dbReference>
<name>A0A3L7Z524_9BACE</name>
<reference evidence="9 11" key="2">
    <citation type="submission" date="2019-03" db="EMBL/GenBank/DDBJ databases">
        <title>Diversity of the mouse oral microbiome.</title>
        <authorList>
            <person name="Joseph S."/>
            <person name="Aduse-Opoku J."/>
            <person name="Curtis M."/>
            <person name="Wade W."/>
            <person name="Hashim A."/>
        </authorList>
    </citation>
    <scope>NUCLEOTIDE SEQUENCE [LARGE SCALE GENOMIC DNA]</scope>
    <source>
        <strain evidence="9 11">P2318</strain>
    </source>
</reference>
<reference evidence="8 10" key="1">
    <citation type="submission" date="2018-09" db="EMBL/GenBank/DDBJ databases">
        <title>Murine metabolic-syndrome-specific gut microbial biobank.</title>
        <authorList>
            <person name="Liu C."/>
        </authorList>
    </citation>
    <scope>NUCLEOTIDE SEQUENCE [LARGE SCALE GENOMIC DNA]</scope>
    <source>
        <strain evidence="8 10">0.1X-D8-26</strain>
    </source>
</reference>
<feature type="domain" description="Thioredoxin" evidence="6">
    <location>
        <begin position="18"/>
        <end position="153"/>
    </location>
</feature>
<evidence type="ECO:0000313" key="11">
    <source>
        <dbReference type="Proteomes" id="UP000298073"/>
    </source>
</evidence>
<keyword evidence="5" id="KW-0732">Signal</keyword>
<dbReference type="Proteomes" id="UP000267159">
    <property type="component" value="Unassembled WGS sequence"/>
</dbReference>
<feature type="signal peptide" evidence="5">
    <location>
        <begin position="1"/>
        <end position="19"/>
    </location>
</feature>
<dbReference type="OrthoDB" id="9790390at2"/>
<protein>
    <submittedName>
        <fullName evidence="9">Redoxin domain-containing protein</fullName>
    </submittedName>
    <submittedName>
        <fullName evidence="7 8">Thioredoxin</fullName>
    </submittedName>
</protein>
<dbReference type="Proteomes" id="UP000298073">
    <property type="component" value="Unassembled WGS sequence"/>
</dbReference>
<dbReference type="Gene3D" id="3.40.30.10">
    <property type="entry name" value="Glutaredoxin"/>
    <property type="match status" value="1"/>
</dbReference>
<accession>A0A3L7Z524</accession>
<keyword evidence="2" id="KW-0249">Electron transport</keyword>
<dbReference type="InterPro" id="IPR017937">
    <property type="entry name" value="Thioredoxin_CS"/>
</dbReference>
<evidence type="ECO:0000313" key="10">
    <source>
        <dbReference type="Proteomes" id="UP000267159"/>
    </source>
</evidence>
<feature type="chain" id="PRO_5036083944" evidence="5">
    <location>
        <begin position="20"/>
        <end position="154"/>
    </location>
</feature>
<gene>
    <name evidence="7" type="primary">trxA_1</name>
    <name evidence="8" type="ORF">D7Y07_01730</name>
    <name evidence="9" type="ORF">E4T97_15865</name>
    <name evidence="7" type="ORF">IMSAGC001_00565</name>
</gene>
<dbReference type="InterPro" id="IPR013766">
    <property type="entry name" value="Thioredoxin_domain"/>
</dbReference>
<dbReference type="CDD" id="cd02947">
    <property type="entry name" value="TRX_family"/>
    <property type="match status" value="1"/>
</dbReference>
<dbReference type="EMBL" id="BLLS01000007">
    <property type="protein sequence ID" value="GFH85168.1"/>
    <property type="molecule type" value="Genomic_DNA"/>
</dbReference>
<evidence type="ECO:0000313" key="9">
    <source>
        <dbReference type="EMBL" id="TFU47027.1"/>
    </source>
</evidence>
<sequence>MKKVLVMVALVMVSVIVYAFNDKAETNQSKKEAIGNGKVVVMNKEMFLKDVFDYEKSKKWKYKGDKPAIIDLYADWCGPCRQTAPIMKELAKEYAGKIIIYKVNVDKQKELAALFNATSIPLFVFIPMNGDPQLFRGAADKATYKKAIDDFLLK</sequence>
<evidence type="ECO:0000313" key="12">
    <source>
        <dbReference type="Proteomes" id="UP000491181"/>
    </source>
</evidence>
<dbReference type="EMBL" id="RAZM01000002">
    <property type="protein sequence ID" value="RLT81772.1"/>
    <property type="molecule type" value="Genomic_DNA"/>
</dbReference>
<dbReference type="PANTHER" id="PTHR45663:SF11">
    <property type="entry name" value="GEO12009P1"/>
    <property type="match status" value="1"/>
</dbReference>
<reference evidence="7 12" key="3">
    <citation type="journal article" date="2020" name="Microbiome">
        <title>Single-cell genomics of uncultured bacteria reveals dietary fiber responders in the mouse gut microbiota.</title>
        <authorList>
            <person name="Chijiiwa R."/>
            <person name="Hosokawa M."/>
            <person name="Kogawa M."/>
            <person name="Nishikawa Y."/>
            <person name="Ide K."/>
            <person name="Sakanashi C."/>
            <person name="Takahashi K."/>
            <person name="Takeyama H."/>
        </authorList>
    </citation>
    <scope>NUCLEOTIDE SEQUENCE [LARGE SCALE GENOMIC DNA]</scope>
    <source>
        <strain evidence="7">IMSAGC_001</strain>
    </source>
</reference>
<dbReference type="FunFam" id="3.40.30.10:FF:000229">
    <property type="entry name" value="Thioredoxin (TRX)"/>
    <property type="match status" value="1"/>
</dbReference>
<dbReference type="SUPFAM" id="SSF52833">
    <property type="entry name" value="Thioredoxin-like"/>
    <property type="match status" value="1"/>
</dbReference>
<dbReference type="STRING" id="1235814.GCA_000613385_02190"/>
<evidence type="ECO:0000259" key="6">
    <source>
        <dbReference type="PROSITE" id="PS51352"/>
    </source>
</evidence>
<comment type="caution">
    <text evidence="8">The sequence shown here is derived from an EMBL/GenBank/DDBJ whole genome shotgun (WGS) entry which is preliminary data.</text>
</comment>
<dbReference type="InterPro" id="IPR036249">
    <property type="entry name" value="Thioredoxin-like_sf"/>
</dbReference>
<keyword evidence="4" id="KW-0676">Redox-active center</keyword>
<dbReference type="GO" id="GO:0005829">
    <property type="term" value="C:cytosol"/>
    <property type="evidence" value="ECO:0007669"/>
    <property type="project" value="TreeGrafter"/>
</dbReference>
<evidence type="ECO:0000313" key="8">
    <source>
        <dbReference type="EMBL" id="RLT81772.1"/>
    </source>
</evidence>
<dbReference type="GO" id="GO:0015035">
    <property type="term" value="F:protein-disulfide reductase activity"/>
    <property type="evidence" value="ECO:0007669"/>
    <property type="project" value="TreeGrafter"/>
</dbReference>
<dbReference type="PANTHER" id="PTHR45663">
    <property type="entry name" value="GEO12009P1"/>
    <property type="match status" value="1"/>
</dbReference>
<keyword evidence="3" id="KW-1015">Disulfide bond</keyword>
<dbReference type="EMBL" id="SPPV01000041">
    <property type="protein sequence ID" value="TFU47027.1"/>
    <property type="molecule type" value="Genomic_DNA"/>
</dbReference>
<dbReference type="PROSITE" id="PS51352">
    <property type="entry name" value="THIOREDOXIN_2"/>
    <property type="match status" value="1"/>
</dbReference>
<dbReference type="Proteomes" id="UP000491181">
    <property type="component" value="Unassembled WGS sequence"/>
</dbReference>
<dbReference type="GeneID" id="93048111"/>
<dbReference type="RefSeq" id="WP_121765299.1">
    <property type="nucleotide sequence ID" value="NZ_BLLS01000007.1"/>
</dbReference>
<proteinExistence type="predicted"/>
<evidence type="ECO:0000256" key="1">
    <source>
        <dbReference type="ARBA" id="ARBA00022448"/>
    </source>
</evidence>
<organism evidence="8 10">
    <name type="scientific">Bacteroides acidifaciens</name>
    <dbReference type="NCBI Taxonomy" id="85831"/>
    <lineage>
        <taxon>Bacteria</taxon>
        <taxon>Pseudomonadati</taxon>
        <taxon>Bacteroidota</taxon>
        <taxon>Bacteroidia</taxon>
        <taxon>Bacteroidales</taxon>
        <taxon>Bacteroidaceae</taxon>
        <taxon>Bacteroides</taxon>
    </lineage>
</organism>
<evidence type="ECO:0000256" key="2">
    <source>
        <dbReference type="ARBA" id="ARBA00022982"/>
    </source>
</evidence>
<evidence type="ECO:0000256" key="3">
    <source>
        <dbReference type="ARBA" id="ARBA00023157"/>
    </source>
</evidence>
<dbReference type="PROSITE" id="PS00194">
    <property type="entry name" value="THIOREDOXIN_1"/>
    <property type="match status" value="1"/>
</dbReference>